<reference evidence="3" key="1">
    <citation type="submission" date="2018-03" db="EMBL/GenBank/DDBJ databases">
        <authorList>
            <person name="Batty M. E."/>
            <person name="Batty M E."/>
        </authorList>
    </citation>
    <scope>NUCLEOTIDE SEQUENCE [LARGE SCALE GENOMIC DNA]</scope>
</reference>
<sequence length="67" mass="7807">MPYSLRIILKNILRHSHNNNNVIETINSFSNWIANPKAVKSEIEFMPGRINAGLYRCSIISRLRFYA</sequence>
<organism evidence="2 3">
    <name type="scientific">Orientia tsutsugamushi</name>
    <name type="common">Rickettsia tsutsugamushi</name>
    <dbReference type="NCBI Taxonomy" id="784"/>
    <lineage>
        <taxon>Bacteria</taxon>
        <taxon>Pseudomonadati</taxon>
        <taxon>Pseudomonadota</taxon>
        <taxon>Alphaproteobacteria</taxon>
        <taxon>Rickettsiales</taxon>
        <taxon>Rickettsiaceae</taxon>
        <taxon>Rickettsieae</taxon>
        <taxon>Orientia</taxon>
    </lineage>
</organism>
<proteinExistence type="predicted"/>
<keyword evidence="1" id="KW-0408">Iron</keyword>
<dbReference type="Gene3D" id="3.30.499.10">
    <property type="entry name" value="Aconitase, domain 3"/>
    <property type="match status" value="1"/>
</dbReference>
<dbReference type="Proteomes" id="UP000244992">
    <property type="component" value="Chromosome I"/>
</dbReference>
<dbReference type="InterPro" id="IPR015931">
    <property type="entry name" value="Acnase/IPM_dHydase_lsu_aba_1/3"/>
</dbReference>
<dbReference type="EMBL" id="LS398550">
    <property type="protein sequence ID" value="SPR08833.1"/>
    <property type="molecule type" value="Genomic_DNA"/>
</dbReference>
<dbReference type="AlphaFoldDB" id="A0A2U3R6J0"/>
<name>A0A2U3R6J0_ORITS</name>
<evidence type="ECO:0000313" key="2">
    <source>
        <dbReference type="EMBL" id="SPR08833.1"/>
    </source>
</evidence>
<accession>A0A2U3R6J0</accession>
<protein>
    <submittedName>
        <fullName evidence="2">Uncharacterized protein</fullName>
    </submittedName>
</protein>
<gene>
    <name evidence="2" type="ORF">KATO_01369</name>
</gene>
<evidence type="ECO:0000313" key="3">
    <source>
        <dbReference type="Proteomes" id="UP000244992"/>
    </source>
</evidence>
<evidence type="ECO:0000256" key="1">
    <source>
        <dbReference type="ARBA" id="ARBA00023004"/>
    </source>
</evidence>